<feature type="transmembrane region" description="Helical" evidence="6">
    <location>
        <begin position="384"/>
        <end position="408"/>
    </location>
</feature>
<gene>
    <name evidence="7" type="ORF">L5515_015158</name>
</gene>
<dbReference type="GO" id="GO:0016020">
    <property type="term" value="C:membrane"/>
    <property type="evidence" value="ECO:0007669"/>
    <property type="project" value="UniProtKB-SubCell"/>
</dbReference>
<feature type="transmembrane region" description="Helical" evidence="6">
    <location>
        <begin position="67"/>
        <end position="94"/>
    </location>
</feature>
<dbReference type="PANTHER" id="PTHR47757">
    <property type="entry name" value="SERPENTINE RECEPTOR, CLASS E (EPSILON)-RELATED"/>
    <property type="match status" value="1"/>
</dbReference>
<feature type="transmembrane region" description="Helical" evidence="6">
    <location>
        <begin position="296"/>
        <end position="319"/>
    </location>
</feature>
<dbReference type="PANTHER" id="PTHR47757:SF1">
    <property type="entry name" value="SERPENTINE RECEPTOR, CLASS E (EPSILON)"/>
    <property type="match status" value="1"/>
</dbReference>
<name>A0AAE9J9M9_CAEBR</name>
<feature type="transmembrane region" description="Helical" evidence="6">
    <location>
        <begin position="164"/>
        <end position="186"/>
    </location>
</feature>
<dbReference type="Proteomes" id="UP000829354">
    <property type="component" value="Chromosome II"/>
</dbReference>
<proteinExistence type="inferred from homology"/>
<organism evidence="7 8">
    <name type="scientific">Caenorhabditis briggsae</name>
    <dbReference type="NCBI Taxonomy" id="6238"/>
    <lineage>
        <taxon>Eukaryota</taxon>
        <taxon>Metazoa</taxon>
        <taxon>Ecdysozoa</taxon>
        <taxon>Nematoda</taxon>
        <taxon>Chromadorea</taxon>
        <taxon>Rhabditida</taxon>
        <taxon>Rhabditina</taxon>
        <taxon>Rhabditomorpha</taxon>
        <taxon>Rhabditoidea</taxon>
        <taxon>Rhabditidae</taxon>
        <taxon>Peloderinae</taxon>
        <taxon>Caenorhabditis</taxon>
    </lineage>
</organism>
<dbReference type="AlphaFoldDB" id="A0AAE9J9M9"/>
<dbReference type="GO" id="GO:0007606">
    <property type="term" value="P:sensory perception of chemical stimulus"/>
    <property type="evidence" value="ECO:0007669"/>
    <property type="project" value="InterPro"/>
</dbReference>
<dbReference type="InterPro" id="IPR004151">
    <property type="entry name" value="7TM_GPCR_serpentine_rcpt_Sre"/>
</dbReference>
<feature type="transmembrane region" description="Helical" evidence="6">
    <location>
        <begin position="6"/>
        <end position="32"/>
    </location>
</feature>
<evidence type="ECO:0000256" key="5">
    <source>
        <dbReference type="ARBA" id="ARBA00023136"/>
    </source>
</evidence>
<feature type="transmembrane region" description="Helical" evidence="6">
    <location>
        <begin position="268"/>
        <end position="290"/>
    </location>
</feature>
<evidence type="ECO:0000256" key="3">
    <source>
        <dbReference type="ARBA" id="ARBA00022692"/>
    </source>
</evidence>
<keyword evidence="4 6" id="KW-1133">Transmembrane helix</keyword>
<feature type="transmembrane region" description="Helical" evidence="6">
    <location>
        <begin position="226"/>
        <end position="247"/>
    </location>
</feature>
<keyword evidence="5 6" id="KW-0472">Membrane</keyword>
<accession>A0AAE9J9M9</accession>
<keyword evidence="8" id="KW-1185">Reference proteome</keyword>
<feature type="transmembrane region" description="Helical" evidence="6">
    <location>
        <begin position="354"/>
        <end position="377"/>
    </location>
</feature>
<evidence type="ECO:0000256" key="6">
    <source>
        <dbReference type="SAM" id="Phobius"/>
    </source>
</evidence>
<dbReference type="InterPro" id="IPR053365">
    <property type="entry name" value="Nematode_rcpt-like"/>
</dbReference>
<evidence type="ECO:0000256" key="1">
    <source>
        <dbReference type="ARBA" id="ARBA00004141"/>
    </source>
</evidence>
<sequence>MVNNRIPFIIADSLCIICVVFVCVIYFTLWFINIQLGKRFSTPGTYRLAQQFQVKENIRHIMLARNLICCATFFVAIACGLLFTIVLDLLPIWLKNPVAHYKMIFLINGTYELWVAIPILNKSLYTSWKYPYVMTLDISIFIITILLVMRAVSIIQTSKFFHINLRIILIFQLCQWVQILLARYFLFPYLVGYRFLGDHRKIYHHFWTDSLEETVPIPCVIEEWPLFFGGFLYTHHFASCIFFLFSVSAERAIASFYLSDYEKNTRPYISFIIIFVSMIFSSIYSLIFAFNFFTFLVTSFLIALVTIASVSLYVFVYYYNTRVKKVTCNKNGKYTLTRRFQTMENLKSLKMAKYVVTTHAIYVALCEICLLCVYYGVESRYWEIFIYIMDSVVFYSHSVIVLTVLFSVPTWKQAFLRPLFAFRRMQSNKVSLAEEEERNVEEDAKKISTVYFEQLDKAWT</sequence>
<evidence type="ECO:0000313" key="8">
    <source>
        <dbReference type="Proteomes" id="UP000829354"/>
    </source>
</evidence>
<evidence type="ECO:0000256" key="4">
    <source>
        <dbReference type="ARBA" id="ARBA00022989"/>
    </source>
</evidence>
<evidence type="ECO:0000256" key="2">
    <source>
        <dbReference type="ARBA" id="ARBA00006803"/>
    </source>
</evidence>
<dbReference type="Pfam" id="PF03125">
    <property type="entry name" value="Sre"/>
    <property type="match status" value="2"/>
</dbReference>
<dbReference type="EMBL" id="CP092621">
    <property type="protein sequence ID" value="UMM19663.1"/>
    <property type="molecule type" value="Genomic_DNA"/>
</dbReference>
<comment type="subcellular location">
    <subcellularLocation>
        <location evidence="1">Membrane</location>
        <topology evidence="1">Multi-pass membrane protein</topology>
    </subcellularLocation>
</comment>
<evidence type="ECO:0000313" key="7">
    <source>
        <dbReference type="EMBL" id="UMM19663.1"/>
    </source>
</evidence>
<feature type="transmembrane region" description="Helical" evidence="6">
    <location>
        <begin position="130"/>
        <end position="152"/>
    </location>
</feature>
<reference evidence="7 8" key="1">
    <citation type="submission" date="2022-04" db="EMBL/GenBank/DDBJ databases">
        <title>Chromosome-level reference genomes for two strains of Caenorhabditis briggsae: an improved platform for comparative genomics.</title>
        <authorList>
            <person name="Stevens L."/>
            <person name="Andersen E."/>
        </authorList>
    </citation>
    <scope>NUCLEOTIDE SEQUENCE [LARGE SCALE GENOMIC DNA]</scope>
    <source>
        <strain evidence="7">VX34</strain>
        <tissue evidence="7">Whole-organism</tissue>
    </source>
</reference>
<protein>
    <submittedName>
        <fullName evidence="7">Uncharacterized protein</fullName>
    </submittedName>
</protein>
<keyword evidence="3 6" id="KW-0812">Transmembrane</keyword>
<comment type="similarity">
    <text evidence="2">Belongs to the nematode receptor-like protein sre family.</text>
</comment>